<comment type="caution">
    <text evidence="1">The sequence shown here is derived from an EMBL/GenBank/DDBJ whole genome shotgun (WGS) entry which is preliminary data.</text>
</comment>
<dbReference type="AlphaFoldDB" id="A0A9J6GPY8"/>
<dbReference type="OrthoDB" id="10573970at2759"/>
<gene>
    <name evidence="1" type="ORF">HPB48_013154</name>
</gene>
<organism evidence="1 2">
    <name type="scientific">Haemaphysalis longicornis</name>
    <name type="common">Bush tick</name>
    <dbReference type="NCBI Taxonomy" id="44386"/>
    <lineage>
        <taxon>Eukaryota</taxon>
        <taxon>Metazoa</taxon>
        <taxon>Ecdysozoa</taxon>
        <taxon>Arthropoda</taxon>
        <taxon>Chelicerata</taxon>
        <taxon>Arachnida</taxon>
        <taxon>Acari</taxon>
        <taxon>Parasitiformes</taxon>
        <taxon>Ixodida</taxon>
        <taxon>Ixodoidea</taxon>
        <taxon>Ixodidae</taxon>
        <taxon>Haemaphysalinae</taxon>
        <taxon>Haemaphysalis</taxon>
    </lineage>
</organism>
<dbReference type="VEuPathDB" id="VectorBase:HLOH_062023"/>
<evidence type="ECO:0000313" key="1">
    <source>
        <dbReference type="EMBL" id="KAH9376244.1"/>
    </source>
</evidence>
<keyword evidence="2" id="KW-1185">Reference proteome</keyword>
<protein>
    <submittedName>
        <fullName evidence="1">Uncharacterized protein</fullName>
    </submittedName>
</protein>
<dbReference type="EMBL" id="JABSTR010000007">
    <property type="protein sequence ID" value="KAH9376244.1"/>
    <property type="molecule type" value="Genomic_DNA"/>
</dbReference>
<proteinExistence type="predicted"/>
<name>A0A9J6GPY8_HAELO</name>
<dbReference type="Proteomes" id="UP000821853">
    <property type="component" value="Chromosome 5"/>
</dbReference>
<sequence>MQYYYVRNIVRRNCDFITRAISCSTGDRSRKCAEAFELVADNPALVERVCELQSVGEKEASQIVRNTLSALQGLDDFMGITGVVKRCVSCTNSKDHKLQLEDLDGYSWLHVRRLLRISDVLPHSFSP</sequence>
<accession>A0A9J6GPY8</accession>
<reference evidence="1 2" key="1">
    <citation type="journal article" date="2020" name="Cell">
        <title>Large-Scale Comparative Analyses of Tick Genomes Elucidate Their Genetic Diversity and Vector Capacities.</title>
        <authorList>
            <consortium name="Tick Genome and Microbiome Consortium (TIGMIC)"/>
            <person name="Jia N."/>
            <person name="Wang J."/>
            <person name="Shi W."/>
            <person name="Du L."/>
            <person name="Sun Y."/>
            <person name="Zhan W."/>
            <person name="Jiang J.F."/>
            <person name="Wang Q."/>
            <person name="Zhang B."/>
            <person name="Ji P."/>
            <person name="Bell-Sakyi L."/>
            <person name="Cui X.M."/>
            <person name="Yuan T.T."/>
            <person name="Jiang B.G."/>
            <person name="Yang W.F."/>
            <person name="Lam T.T."/>
            <person name="Chang Q.C."/>
            <person name="Ding S.J."/>
            <person name="Wang X.J."/>
            <person name="Zhu J.G."/>
            <person name="Ruan X.D."/>
            <person name="Zhao L."/>
            <person name="Wei J.T."/>
            <person name="Ye R.Z."/>
            <person name="Que T.C."/>
            <person name="Du C.H."/>
            <person name="Zhou Y.H."/>
            <person name="Cheng J.X."/>
            <person name="Dai P.F."/>
            <person name="Guo W.B."/>
            <person name="Han X.H."/>
            <person name="Huang E.J."/>
            <person name="Li L.F."/>
            <person name="Wei W."/>
            <person name="Gao Y.C."/>
            <person name="Liu J.Z."/>
            <person name="Shao H.Z."/>
            <person name="Wang X."/>
            <person name="Wang C.C."/>
            <person name="Yang T.C."/>
            <person name="Huo Q.B."/>
            <person name="Li W."/>
            <person name="Chen H.Y."/>
            <person name="Chen S.E."/>
            <person name="Zhou L.G."/>
            <person name="Ni X.B."/>
            <person name="Tian J.H."/>
            <person name="Sheng Y."/>
            <person name="Liu T."/>
            <person name="Pan Y.S."/>
            <person name="Xia L.Y."/>
            <person name="Li J."/>
            <person name="Zhao F."/>
            <person name="Cao W.C."/>
        </authorList>
    </citation>
    <scope>NUCLEOTIDE SEQUENCE [LARGE SCALE GENOMIC DNA]</scope>
    <source>
        <strain evidence="1">HaeL-2018</strain>
    </source>
</reference>
<evidence type="ECO:0000313" key="2">
    <source>
        <dbReference type="Proteomes" id="UP000821853"/>
    </source>
</evidence>
<dbReference type="OMA" id="ICYPSET"/>